<reference evidence="1 2" key="1">
    <citation type="journal article" date="2019" name="ACS Chem. Biol.">
        <title>Identification and Mobilization of a Cryptic Antibiotic Biosynthesis Gene Locus from a Human-Pathogenic Nocardia Isolate.</title>
        <authorList>
            <person name="Herisse M."/>
            <person name="Ishida K."/>
            <person name="Porter J.L."/>
            <person name="Howden B."/>
            <person name="Hertweck C."/>
            <person name="Stinear T.P."/>
            <person name="Pidot S.J."/>
        </authorList>
    </citation>
    <scope>NUCLEOTIDE SEQUENCE [LARGE SCALE GENOMIC DNA]</scope>
    <source>
        <strain evidence="1 2">AUSMDU00012717</strain>
    </source>
</reference>
<dbReference type="GO" id="GO:0016833">
    <property type="term" value="F:oxo-acid-lyase activity"/>
    <property type="evidence" value="ECO:0007669"/>
    <property type="project" value="UniProtKB-ARBA"/>
</dbReference>
<dbReference type="InterPro" id="IPR039556">
    <property type="entry name" value="ICL/PEPM"/>
</dbReference>
<dbReference type="EMBL" id="CP046172">
    <property type="protein sequence ID" value="QIS15802.1"/>
    <property type="molecule type" value="Genomic_DNA"/>
</dbReference>
<dbReference type="InterPro" id="IPR015813">
    <property type="entry name" value="Pyrv/PenolPyrv_kinase-like_dom"/>
</dbReference>
<proteinExistence type="predicted"/>
<dbReference type="InterPro" id="IPR040442">
    <property type="entry name" value="Pyrv_kinase-like_dom_sf"/>
</dbReference>
<protein>
    <recommendedName>
        <fullName evidence="3">Isocitrate lyase/PEP mutase family protein</fullName>
    </recommendedName>
</protein>
<dbReference type="RefSeq" id="WP_203217457.1">
    <property type="nucleotide sequence ID" value="NZ_CP046172.1"/>
</dbReference>
<dbReference type="CDD" id="cd00377">
    <property type="entry name" value="ICL_PEPM"/>
    <property type="match status" value="1"/>
</dbReference>
<dbReference type="AlphaFoldDB" id="A0A6G9YRG2"/>
<dbReference type="Gene3D" id="3.20.20.60">
    <property type="entry name" value="Phosphoenolpyruvate-binding domains"/>
    <property type="match status" value="1"/>
</dbReference>
<dbReference type="SUPFAM" id="SSF51621">
    <property type="entry name" value="Phosphoenolpyruvate/pyruvate domain"/>
    <property type="match status" value="1"/>
</dbReference>
<dbReference type="Pfam" id="PF13714">
    <property type="entry name" value="PEP_mutase"/>
    <property type="match status" value="1"/>
</dbReference>
<sequence>MTDKKSRMRKQFRQMLAEQDGPILIPGAYDPVSALLIAEIGFPAVYFGSYAASATLLGQPDVGIVTMPEIVGMTKAIADVVDIPVLADAEDGWSNAANIWRVVRAFEDAGAVAIHIEDHILGKHTGTLGQDEYARVTPRIASRETLVGKIRAAVAARTDPGFVIIGRTDLGWAGGTADEILDRLNACFAAGADLVFPAGIDLEMLREIRPKLQGPVMITEHRGQTRSDEQALGVDISIHTSLALTAAFTAVKAALIELRDGTGTLSWAEYLSRYMEFEQFLPYAAYEQRVARYVR</sequence>
<dbReference type="PANTHER" id="PTHR42905:SF5">
    <property type="entry name" value="CARBOXYVINYL-CARBOXYPHOSPHONATE PHOSPHORYLMUTASE, CHLOROPLASTIC"/>
    <property type="match status" value="1"/>
</dbReference>
<gene>
    <name evidence="1" type="ORF">F5544_39920</name>
</gene>
<evidence type="ECO:0000313" key="2">
    <source>
        <dbReference type="Proteomes" id="UP000503540"/>
    </source>
</evidence>
<dbReference type="Proteomes" id="UP000503540">
    <property type="component" value="Chromosome"/>
</dbReference>
<evidence type="ECO:0008006" key="3">
    <source>
        <dbReference type="Google" id="ProtNLM"/>
    </source>
</evidence>
<keyword evidence="2" id="KW-1185">Reference proteome</keyword>
<dbReference type="KEGG" id="nah:F5544_39920"/>
<accession>A0A6G9YRG2</accession>
<evidence type="ECO:0000313" key="1">
    <source>
        <dbReference type="EMBL" id="QIS15802.1"/>
    </source>
</evidence>
<organism evidence="1 2">
    <name type="scientific">Nocardia arthritidis</name>
    <dbReference type="NCBI Taxonomy" id="228602"/>
    <lineage>
        <taxon>Bacteria</taxon>
        <taxon>Bacillati</taxon>
        <taxon>Actinomycetota</taxon>
        <taxon>Actinomycetes</taxon>
        <taxon>Mycobacteriales</taxon>
        <taxon>Nocardiaceae</taxon>
        <taxon>Nocardia</taxon>
    </lineage>
</organism>
<dbReference type="PANTHER" id="PTHR42905">
    <property type="entry name" value="PHOSPHOENOLPYRUVATE CARBOXYLASE"/>
    <property type="match status" value="1"/>
</dbReference>
<name>A0A6G9YRG2_9NOCA</name>